<gene>
    <name evidence="1" type="ORF">BDN72DRAFT_898457</name>
</gene>
<proteinExistence type="predicted"/>
<protein>
    <submittedName>
        <fullName evidence="1">Uncharacterized protein</fullName>
    </submittedName>
</protein>
<name>A0ACD3AR72_9AGAR</name>
<accession>A0ACD3AR72</accession>
<evidence type="ECO:0000313" key="2">
    <source>
        <dbReference type="Proteomes" id="UP000308600"/>
    </source>
</evidence>
<reference evidence="1 2" key="1">
    <citation type="journal article" date="2019" name="Nat. Ecol. Evol.">
        <title>Megaphylogeny resolves global patterns of mushroom evolution.</title>
        <authorList>
            <person name="Varga T."/>
            <person name="Krizsan K."/>
            <person name="Foldi C."/>
            <person name="Dima B."/>
            <person name="Sanchez-Garcia M."/>
            <person name="Sanchez-Ramirez S."/>
            <person name="Szollosi G.J."/>
            <person name="Szarkandi J.G."/>
            <person name="Papp V."/>
            <person name="Albert L."/>
            <person name="Andreopoulos W."/>
            <person name="Angelini C."/>
            <person name="Antonin V."/>
            <person name="Barry K.W."/>
            <person name="Bougher N.L."/>
            <person name="Buchanan P."/>
            <person name="Buyck B."/>
            <person name="Bense V."/>
            <person name="Catcheside P."/>
            <person name="Chovatia M."/>
            <person name="Cooper J."/>
            <person name="Damon W."/>
            <person name="Desjardin D."/>
            <person name="Finy P."/>
            <person name="Geml J."/>
            <person name="Haridas S."/>
            <person name="Hughes K."/>
            <person name="Justo A."/>
            <person name="Karasinski D."/>
            <person name="Kautmanova I."/>
            <person name="Kiss B."/>
            <person name="Kocsube S."/>
            <person name="Kotiranta H."/>
            <person name="LaButti K.M."/>
            <person name="Lechner B.E."/>
            <person name="Liimatainen K."/>
            <person name="Lipzen A."/>
            <person name="Lukacs Z."/>
            <person name="Mihaltcheva S."/>
            <person name="Morgado L.N."/>
            <person name="Niskanen T."/>
            <person name="Noordeloos M.E."/>
            <person name="Ohm R.A."/>
            <person name="Ortiz-Santana B."/>
            <person name="Ovrebo C."/>
            <person name="Racz N."/>
            <person name="Riley R."/>
            <person name="Savchenko A."/>
            <person name="Shiryaev A."/>
            <person name="Soop K."/>
            <person name="Spirin V."/>
            <person name="Szebenyi C."/>
            <person name="Tomsovsky M."/>
            <person name="Tulloss R.E."/>
            <person name="Uehling J."/>
            <person name="Grigoriev I.V."/>
            <person name="Vagvolgyi C."/>
            <person name="Papp T."/>
            <person name="Martin F.M."/>
            <person name="Miettinen O."/>
            <person name="Hibbett D.S."/>
            <person name="Nagy L.G."/>
        </authorList>
    </citation>
    <scope>NUCLEOTIDE SEQUENCE [LARGE SCALE GENOMIC DNA]</scope>
    <source>
        <strain evidence="1 2">NL-1719</strain>
    </source>
</reference>
<dbReference type="Proteomes" id="UP000308600">
    <property type="component" value="Unassembled WGS sequence"/>
</dbReference>
<keyword evidence="2" id="KW-1185">Reference proteome</keyword>
<sequence length="166" mass="17474">MTIQDVSSGATRLNLPRKKPSMTFSILLRSMNKFVALLSIVLAAQQVSGQAVEWGQCGGINWTGAKTCASGLVCNYVNDYYYQCIKGTAPTTAPTQAPTTRPTSSPTSSPPQPTGNPGTGLNGKFVAKGKKFWGSCADSNTLNIASNANILKAEIGALTPVRRAFS</sequence>
<evidence type="ECO:0000313" key="1">
    <source>
        <dbReference type="EMBL" id="TFK68021.1"/>
    </source>
</evidence>
<dbReference type="EMBL" id="ML208361">
    <property type="protein sequence ID" value="TFK68021.1"/>
    <property type="molecule type" value="Genomic_DNA"/>
</dbReference>
<organism evidence="1 2">
    <name type="scientific">Pluteus cervinus</name>
    <dbReference type="NCBI Taxonomy" id="181527"/>
    <lineage>
        <taxon>Eukaryota</taxon>
        <taxon>Fungi</taxon>
        <taxon>Dikarya</taxon>
        <taxon>Basidiomycota</taxon>
        <taxon>Agaricomycotina</taxon>
        <taxon>Agaricomycetes</taxon>
        <taxon>Agaricomycetidae</taxon>
        <taxon>Agaricales</taxon>
        <taxon>Pluteineae</taxon>
        <taxon>Pluteaceae</taxon>
        <taxon>Pluteus</taxon>
    </lineage>
</organism>